<keyword evidence="2" id="KW-0812">Transmembrane</keyword>
<name>A0A5C3M3N9_9AGAR</name>
<dbReference type="Proteomes" id="UP000308652">
    <property type="component" value="Unassembled WGS sequence"/>
</dbReference>
<keyword evidence="2" id="KW-1133">Transmembrane helix</keyword>
<dbReference type="EMBL" id="ML213600">
    <property type="protein sequence ID" value="TFK39195.1"/>
    <property type="molecule type" value="Genomic_DNA"/>
</dbReference>
<accession>A0A5C3M3N9</accession>
<reference evidence="3 4" key="1">
    <citation type="journal article" date="2019" name="Nat. Ecol. Evol.">
        <title>Megaphylogeny resolves global patterns of mushroom evolution.</title>
        <authorList>
            <person name="Varga T."/>
            <person name="Krizsan K."/>
            <person name="Foldi C."/>
            <person name="Dima B."/>
            <person name="Sanchez-Garcia M."/>
            <person name="Sanchez-Ramirez S."/>
            <person name="Szollosi G.J."/>
            <person name="Szarkandi J.G."/>
            <person name="Papp V."/>
            <person name="Albert L."/>
            <person name="Andreopoulos W."/>
            <person name="Angelini C."/>
            <person name="Antonin V."/>
            <person name="Barry K.W."/>
            <person name="Bougher N.L."/>
            <person name="Buchanan P."/>
            <person name="Buyck B."/>
            <person name="Bense V."/>
            <person name="Catcheside P."/>
            <person name="Chovatia M."/>
            <person name="Cooper J."/>
            <person name="Damon W."/>
            <person name="Desjardin D."/>
            <person name="Finy P."/>
            <person name="Geml J."/>
            <person name="Haridas S."/>
            <person name="Hughes K."/>
            <person name="Justo A."/>
            <person name="Karasinski D."/>
            <person name="Kautmanova I."/>
            <person name="Kiss B."/>
            <person name="Kocsube S."/>
            <person name="Kotiranta H."/>
            <person name="LaButti K.M."/>
            <person name="Lechner B.E."/>
            <person name="Liimatainen K."/>
            <person name="Lipzen A."/>
            <person name="Lukacs Z."/>
            <person name="Mihaltcheva S."/>
            <person name="Morgado L.N."/>
            <person name="Niskanen T."/>
            <person name="Noordeloos M.E."/>
            <person name="Ohm R.A."/>
            <person name="Ortiz-Santana B."/>
            <person name="Ovrebo C."/>
            <person name="Racz N."/>
            <person name="Riley R."/>
            <person name="Savchenko A."/>
            <person name="Shiryaev A."/>
            <person name="Soop K."/>
            <person name="Spirin V."/>
            <person name="Szebenyi C."/>
            <person name="Tomsovsky M."/>
            <person name="Tulloss R.E."/>
            <person name="Uehling J."/>
            <person name="Grigoriev I.V."/>
            <person name="Vagvolgyi C."/>
            <person name="Papp T."/>
            <person name="Martin F.M."/>
            <person name="Miettinen O."/>
            <person name="Hibbett D.S."/>
            <person name="Nagy L.G."/>
        </authorList>
    </citation>
    <scope>NUCLEOTIDE SEQUENCE [LARGE SCALE GENOMIC DNA]</scope>
    <source>
        <strain evidence="3 4">CBS 166.37</strain>
    </source>
</reference>
<proteinExistence type="predicted"/>
<gene>
    <name evidence="3" type="ORF">BDQ12DRAFT_629747</name>
</gene>
<dbReference type="InterPro" id="IPR052228">
    <property type="entry name" value="Sec_Metab_Biosynth_Oxidored"/>
</dbReference>
<evidence type="ECO:0000256" key="2">
    <source>
        <dbReference type="SAM" id="Phobius"/>
    </source>
</evidence>
<dbReference type="OrthoDB" id="2898509at2759"/>
<dbReference type="PANTHER" id="PTHR47534">
    <property type="entry name" value="YALI0E05731P"/>
    <property type="match status" value="1"/>
</dbReference>
<sequence>MPSVSAAHSSNAKFRPSYIPVAVFVGGTSGICQATAEAFARYTNGKAHIFIVGRNRPAAQKIIASFPKPQGPNSQFQHEFIGCDLRMMKNVRTLTKTLLERVSTINFLVFRQNVPTLGPKQESSEGIDIRLALQYYSRWVLINDLLPGLRKARELGQDAKVMSILAAGQYSKLDIDDLGLKKNFTPWKALMQTCAYNELMVAEYAKREPDIAFTHIYPGFVKTPGIYKTGHWIFWVIYPILFPFLWFLATPVKDCAESMLFALFNGEKGMFRRNQTGDDIGMSNFPSAEDAQFKLWEHTVALTTEL</sequence>
<organism evidence="3 4">
    <name type="scientific">Crucibulum laeve</name>
    <dbReference type="NCBI Taxonomy" id="68775"/>
    <lineage>
        <taxon>Eukaryota</taxon>
        <taxon>Fungi</taxon>
        <taxon>Dikarya</taxon>
        <taxon>Basidiomycota</taxon>
        <taxon>Agaricomycotina</taxon>
        <taxon>Agaricomycetes</taxon>
        <taxon>Agaricomycetidae</taxon>
        <taxon>Agaricales</taxon>
        <taxon>Agaricineae</taxon>
        <taxon>Nidulariaceae</taxon>
        <taxon>Crucibulum</taxon>
    </lineage>
</organism>
<evidence type="ECO:0000313" key="3">
    <source>
        <dbReference type="EMBL" id="TFK39195.1"/>
    </source>
</evidence>
<keyword evidence="1" id="KW-0560">Oxidoreductase</keyword>
<protein>
    <recommendedName>
        <fullName evidence="5">NAD(P)-binding protein</fullName>
    </recommendedName>
</protein>
<evidence type="ECO:0000313" key="4">
    <source>
        <dbReference type="Proteomes" id="UP000308652"/>
    </source>
</evidence>
<dbReference type="AlphaFoldDB" id="A0A5C3M3N9"/>
<keyword evidence="2" id="KW-0472">Membrane</keyword>
<dbReference type="STRING" id="68775.A0A5C3M3N9"/>
<evidence type="ECO:0000256" key="1">
    <source>
        <dbReference type="ARBA" id="ARBA00023002"/>
    </source>
</evidence>
<dbReference type="InterPro" id="IPR036291">
    <property type="entry name" value="NAD(P)-bd_dom_sf"/>
</dbReference>
<dbReference type="PANTHER" id="PTHR47534:SF3">
    <property type="entry name" value="ALCOHOL DEHYDROGENASE-LIKE C-TERMINAL DOMAIN-CONTAINING PROTEIN"/>
    <property type="match status" value="1"/>
</dbReference>
<evidence type="ECO:0008006" key="5">
    <source>
        <dbReference type="Google" id="ProtNLM"/>
    </source>
</evidence>
<feature type="transmembrane region" description="Helical" evidence="2">
    <location>
        <begin position="232"/>
        <end position="249"/>
    </location>
</feature>
<dbReference type="GO" id="GO:0016491">
    <property type="term" value="F:oxidoreductase activity"/>
    <property type="evidence" value="ECO:0007669"/>
    <property type="project" value="UniProtKB-KW"/>
</dbReference>
<dbReference type="SUPFAM" id="SSF51735">
    <property type="entry name" value="NAD(P)-binding Rossmann-fold domains"/>
    <property type="match status" value="1"/>
</dbReference>
<keyword evidence="4" id="KW-1185">Reference proteome</keyword>
<dbReference type="Gene3D" id="3.40.50.720">
    <property type="entry name" value="NAD(P)-binding Rossmann-like Domain"/>
    <property type="match status" value="1"/>
</dbReference>